<feature type="region of interest" description="Disordered" evidence="7">
    <location>
        <begin position="870"/>
        <end position="920"/>
    </location>
</feature>
<dbReference type="PANTHER" id="PTHR30069">
    <property type="entry name" value="TONB-DEPENDENT OUTER MEMBRANE RECEPTOR"/>
    <property type="match status" value="1"/>
</dbReference>
<keyword evidence="8" id="KW-0732">Signal</keyword>
<dbReference type="Gene3D" id="2.40.170.20">
    <property type="entry name" value="TonB-dependent receptor, beta-barrel domain"/>
    <property type="match status" value="1"/>
</dbReference>
<evidence type="ECO:0000313" key="11">
    <source>
        <dbReference type="Proteomes" id="UP000540989"/>
    </source>
</evidence>
<dbReference type="GO" id="GO:0044718">
    <property type="term" value="P:siderophore transmembrane transport"/>
    <property type="evidence" value="ECO:0007669"/>
    <property type="project" value="TreeGrafter"/>
</dbReference>
<proteinExistence type="predicted"/>
<dbReference type="SUPFAM" id="SSF56935">
    <property type="entry name" value="Porins"/>
    <property type="match status" value="1"/>
</dbReference>
<keyword evidence="3" id="KW-1134">Transmembrane beta strand</keyword>
<comment type="subcellular location">
    <subcellularLocation>
        <location evidence="1">Cell outer membrane</location>
        <topology evidence="1">Multi-pass membrane protein</topology>
    </subcellularLocation>
</comment>
<sequence length="990" mass="104106">MSVRFSTSPISPLVLACALLVVPLANAQGPNPAPAVSAGAAQNGTSSVAATTVKGTIADPDGAVIPGATVTFTLASGKATVITSGSDGSYQATGLRPGLYSFTVTMQGFASFVKQGVRVAAGQGMTLDAKMIVQAANQQVNVTTEGATVSVDSDSNASATVIKGKDLDALSDDPDELSSELSALAGPSAGPNGGQIYVDGFTGGQLPPKSSIREIRVNQNPFSAQYDRVGYGRVEVFTKPGADKFHGFFQANGNADFFNTKSPFLGTTEQQPYHTIFVLGNLTGPVTSKSSFNLGGSHRVIQDNTVYFGSLYALPGSTALCAPGEAGCTQQTQVSIPTLFPQVRTDLTPRLDYQLAAKNTLTLRYQYETNSQQNNGTGGLDLPSAGYNLDSTENEIQIVDSQIFSDKLINETRFEYGRDKSSQTPVSAAPSVTVQASFTGGGSSALVVNDHQDHFEVQNYTSLALAHHFIRMGGRLRTTRDANFSDAQALGVFTYSSLDDYANGRAPSQYKVANYVQPSVHATLADLGIYAEDDWKIKPNLTFSYGLRYETQNHIKDHHDFAPRISFAYGVGSNKNNPQTVIRGGFGIFYDRFTLTNTITTIQQNGTNEQLFTIRSPSATCTPANQSACLASSSSPSAQTTYSIAPTLRSPYLMQFAIGADRQLGKIGTVSVNYLHMRGVHQFNSQNVDVPEFDSATGTYISTGQDYQFASGGVFTQNQLSISPRISYGRSISLWGYYSLNFANADSSGSGSFPSVVGNLKADYGRASFDTRHRLFMGGNFSLPHRVSFSPFMVATSGSPFNIITGTDLNGDSILTNDRPGIVTSSPTATIINTAHGSFDITPTANVPRIPINSGTGPAAFTLNLRMTKTIGFGPETGTPKSQSQGPNGPPPGGGPGGGGRGGGRGGPGGGGPGGFGGGASSGRRYSMSFGVLAANVFNDVDRGTPSGVVPQTQDKVSASNFYESTGLAGSIFSSNSAVRRITLLATFSF</sequence>
<dbReference type="InterPro" id="IPR039426">
    <property type="entry name" value="TonB-dep_rcpt-like"/>
</dbReference>
<dbReference type="Pfam" id="PF25183">
    <property type="entry name" value="OMP_b-brl_4"/>
    <property type="match status" value="1"/>
</dbReference>
<reference evidence="10 11" key="1">
    <citation type="submission" date="2020-08" db="EMBL/GenBank/DDBJ databases">
        <title>Genomic Encyclopedia of Type Strains, Phase IV (KMG-V): Genome sequencing to study the core and pangenomes of soil and plant-associated prokaryotes.</title>
        <authorList>
            <person name="Whitman W."/>
        </authorList>
    </citation>
    <scope>NUCLEOTIDE SEQUENCE [LARGE SCALE GENOMIC DNA]</scope>
    <source>
        <strain evidence="10 11">M8UP14</strain>
    </source>
</reference>
<dbReference type="GO" id="GO:0015344">
    <property type="term" value="F:siderophore uptake transmembrane transporter activity"/>
    <property type="evidence" value="ECO:0007669"/>
    <property type="project" value="TreeGrafter"/>
</dbReference>
<dbReference type="AlphaFoldDB" id="A0A7W7ZB15"/>
<gene>
    <name evidence="10" type="ORF">HDF16_001275</name>
</gene>
<protein>
    <recommendedName>
        <fullName evidence="9">TonB-dependent transporter Oar-like beta-barrel domain-containing protein</fullName>
    </recommendedName>
</protein>
<dbReference type="GO" id="GO:0009279">
    <property type="term" value="C:cell outer membrane"/>
    <property type="evidence" value="ECO:0007669"/>
    <property type="project" value="UniProtKB-SubCell"/>
</dbReference>
<organism evidence="10 11">
    <name type="scientific">Granulicella aggregans</name>
    <dbReference type="NCBI Taxonomy" id="474949"/>
    <lineage>
        <taxon>Bacteria</taxon>
        <taxon>Pseudomonadati</taxon>
        <taxon>Acidobacteriota</taxon>
        <taxon>Terriglobia</taxon>
        <taxon>Terriglobales</taxon>
        <taxon>Acidobacteriaceae</taxon>
        <taxon>Granulicella</taxon>
    </lineage>
</organism>
<comment type="caution">
    <text evidence="10">The sequence shown here is derived from an EMBL/GenBank/DDBJ whole genome shotgun (WGS) entry which is preliminary data.</text>
</comment>
<dbReference type="RefSeq" id="WP_184214621.1">
    <property type="nucleotide sequence ID" value="NZ_JACHIP010000002.1"/>
</dbReference>
<feature type="chain" id="PRO_5030635958" description="TonB-dependent transporter Oar-like beta-barrel domain-containing protein" evidence="8">
    <location>
        <begin position="28"/>
        <end position="990"/>
    </location>
</feature>
<feature type="domain" description="TonB-dependent transporter Oar-like beta-barrel" evidence="9">
    <location>
        <begin position="557"/>
        <end position="874"/>
    </location>
</feature>
<dbReference type="Proteomes" id="UP000540989">
    <property type="component" value="Unassembled WGS sequence"/>
</dbReference>
<dbReference type="Pfam" id="PF13620">
    <property type="entry name" value="CarboxypepD_reg"/>
    <property type="match status" value="1"/>
</dbReference>
<feature type="compositionally biased region" description="Low complexity" evidence="7">
    <location>
        <begin position="179"/>
        <end position="190"/>
    </location>
</feature>
<evidence type="ECO:0000256" key="1">
    <source>
        <dbReference type="ARBA" id="ARBA00004571"/>
    </source>
</evidence>
<evidence type="ECO:0000256" key="4">
    <source>
        <dbReference type="ARBA" id="ARBA00022692"/>
    </source>
</evidence>
<accession>A0A7W7ZB15</accession>
<dbReference type="InterPro" id="IPR008969">
    <property type="entry name" value="CarboxyPept-like_regulatory"/>
</dbReference>
<evidence type="ECO:0000259" key="9">
    <source>
        <dbReference type="Pfam" id="PF25183"/>
    </source>
</evidence>
<evidence type="ECO:0000256" key="8">
    <source>
        <dbReference type="SAM" id="SignalP"/>
    </source>
</evidence>
<evidence type="ECO:0000256" key="7">
    <source>
        <dbReference type="SAM" id="MobiDB-lite"/>
    </source>
</evidence>
<keyword evidence="4" id="KW-0812">Transmembrane</keyword>
<evidence type="ECO:0000256" key="6">
    <source>
        <dbReference type="ARBA" id="ARBA00023237"/>
    </source>
</evidence>
<feature type="region of interest" description="Disordered" evidence="7">
    <location>
        <begin position="169"/>
        <end position="190"/>
    </location>
</feature>
<dbReference type="SUPFAM" id="SSF49464">
    <property type="entry name" value="Carboxypeptidase regulatory domain-like"/>
    <property type="match status" value="1"/>
</dbReference>
<dbReference type="Gene3D" id="2.60.40.1120">
    <property type="entry name" value="Carboxypeptidase-like, regulatory domain"/>
    <property type="match status" value="1"/>
</dbReference>
<dbReference type="PANTHER" id="PTHR30069:SF46">
    <property type="entry name" value="OAR PROTEIN"/>
    <property type="match status" value="1"/>
</dbReference>
<evidence type="ECO:0000256" key="3">
    <source>
        <dbReference type="ARBA" id="ARBA00022452"/>
    </source>
</evidence>
<feature type="signal peptide" evidence="8">
    <location>
        <begin position="1"/>
        <end position="27"/>
    </location>
</feature>
<dbReference type="EMBL" id="JACHIP010000002">
    <property type="protein sequence ID" value="MBB5056590.1"/>
    <property type="molecule type" value="Genomic_DNA"/>
</dbReference>
<dbReference type="InterPro" id="IPR036942">
    <property type="entry name" value="Beta-barrel_TonB_sf"/>
</dbReference>
<evidence type="ECO:0000313" key="10">
    <source>
        <dbReference type="EMBL" id="MBB5056590.1"/>
    </source>
</evidence>
<feature type="compositionally biased region" description="Gly residues" evidence="7">
    <location>
        <begin position="895"/>
        <end position="920"/>
    </location>
</feature>
<keyword evidence="2" id="KW-0813">Transport</keyword>
<keyword evidence="5" id="KW-0472">Membrane</keyword>
<feature type="compositionally biased region" description="Acidic residues" evidence="7">
    <location>
        <begin position="169"/>
        <end position="178"/>
    </location>
</feature>
<evidence type="ECO:0000256" key="5">
    <source>
        <dbReference type="ARBA" id="ARBA00023136"/>
    </source>
</evidence>
<dbReference type="InterPro" id="IPR057601">
    <property type="entry name" value="Oar-like_b-barrel"/>
</dbReference>
<name>A0A7W7ZB15_9BACT</name>
<keyword evidence="11" id="KW-1185">Reference proteome</keyword>
<keyword evidence="6" id="KW-0998">Cell outer membrane</keyword>
<evidence type="ECO:0000256" key="2">
    <source>
        <dbReference type="ARBA" id="ARBA00022448"/>
    </source>
</evidence>
<dbReference type="PROSITE" id="PS51257">
    <property type="entry name" value="PROKAR_LIPOPROTEIN"/>
    <property type="match status" value="1"/>
</dbReference>